<evidence type="ECO:0000313" key="3">
    <source>
        <dbReference type="Proteomes" id="UP001626536"/>
    </source>
</evidence>
<keyword evidence="1" id="KW-0472">Membrane</keyword>
<keyword evidence="3" id="KW-1185">Reference proteome</keyword>
<keyword evidence="1" id="KW-1133">Transmembrane helix</keyword>
<sequence>MSRLDRVFAALLWALGVLFVAGIVHVVAIFMLPGLEPKDAFGRLSALAQPAQLTVLPPPRPGAEVMPFSDPAVAQGVCLFDLSQGAVRLQGKVERDRLLTLSFRTPAGEVFYSMTDRAAQHGRIDVLVLSPAQLEALEAEADDEDEPPQELRLVAPTRRGIIFVSSLAALPSERPEAEERIKAISCDVEQTPQE</sequence>
<reference evidence="2 3" key="1">
    <citation type="submission" date="2023-10" db="EMBL/GenBank/DDBJ databases">
        <title>Novel methanotroph of the genus Methylocapsa from a subarctic wetland.</title>
        <authorList>
            <person name="Belova S.E."/>
            <person name="Oshkin I.Y."/>
            <person name="Miroshnikov K."/>
            <person name="Dedysh S.N."/>
        </authorList>
    </citation>
    <scope>NUCLEOTIDE SEQUENCE [LARGE SCALE GENOMIC DNA]</scope>
    <source>
        <strain evidence="2 3">RX1</strain>
    </source>
</reference>
<organism evidence="2 3">
    <name type="scientific">Methylocapsa polymorpha</name>
    <dbReference type="NCBI Taxonomy" id="3080828"/>
    <lineage>
        <taxon>Bacteria</taxon>
        <taxon>Pseudomonadati</taxon>
        <taxon>Pseudomonadota</taxon>
        <taxon>Alphaproteobacteria</taxon>
        <taxon>Hyphomicrobiales</taxon>
        <taxon>Beijerinckiaceae</taxon>
        <taxon>Methylocapsa</taxon>
    </lineage>
</organism>
<dbReference type="RefSeq" id="WP_407340377.1">
    <property type="nucleotide sequence ID" value="NZ_CP136862.1"/>
</dbReference>
<evidence type="ECO:0000313" key="2">
    <source>
        <dbReference type="EMBL" id="WOJ90790.1"/>
    </source>
</evidence>
<name>A0ABZ0HV61_9HYPH</name>
<gene>
    <name evidence="2" type="ORF">RZS28_05750</name>
</gene>
<evidence type="ECO:0000256" key="1">
    <source>
        <dbReference type="SAM" id="Phobius"/>
    </source>
</evidence>
<evidence type="ECO:0008006" key="4">
    <source>
        <dbReference type="Google" id="ProtNLM"/>
    </source>
</evidence>
<proteinExistence type="predicted"/>
<dbReference type="Proteomes" id="UP001626536">
    <property type="component" value="Chromosome"/>
</dbReference>
<dbReference type="EMBL" id="CP136862">
    <property type="protein sequence ID" value="WOJ90790.1"/>
    <property type="molecule type" value="Genomic_DNA"/>
</dbReference>
<keyword evidence="1" id="KW-0812">Transmembrane</keyword>
<accession>A0ABZ0HV61</accession>
<protein>
    <recommendedName>
        <fullName evidence="4">DUF1254 domain-containing protein</fullName>
    </recommendedName>
</protein>
<feature type="transmembrane region" description="Helical" evidence="1">
    <location>
        <begin position="7"/>
        <end position="32"/>
    </location>
</feature>